<dbReference type="InterPro" id="IPR057326">
    <property type="entry name" value="KR_dom"/>
</dbReference>
<protein>
    <recommendedName>
        <fullName evidence="6">Carrier domain-containing protein</fullName>
    </recommendedName>
</protein>
<gene>
    <name evidence="7" type="ORF">GCM10010211_82340</name>
</gene>
<dbReference type="SUPFAM" id="SSF51735">
    <property type="entry name" value="NAD(P)-binding Rossmann-fold domains"/>
    <property type="match status" value="3"/>
</dbReference>
<feature type="domain" description="Carrier" evidence="6">
    <location>
        <begin position="1120"/>
        <end position="1194"/>
    </location>
</feature>
<dbReference type="Gene3D" id="3.40.50.150">
    <property type="entry name" value="Vaccinia Virus protein VP39"/>
    <property type="match status" value="1"/>
</dbReference>
<dbReference type="PROSITE" id="PS50075">
    <property type="entry name" value="CARRIER"/>
    <property type="match status" value="1"/>
</dbReference>
<dbReference type="SMART" id="SM00822">
    <property type="entry name" value="PKS_KR"/>
    <property type="match status" value="1"/>
</dbReference>
<dbReference type="CDD" id="cd02440">
    <property type="entry name" value="AdoMet_MTases"/>
    <property type="match status" value="1"/>
</dbReference>
<dbReference type="InterPro" id="IPR013149">
    <property type="entry name" value="ADH-like_C"/>
</dbReference>
<reference evidence="8" key="1">
    <citation type="journal article" date="2019" name="Int. J. Syst. Evol. Microbiol.">
        <title>The Global Catalogue of Microorganisms (GCM) 10K type strain sequencing project: providing services to taxonomists for standard genome sequencing and annotation.</title>
        <authorList>
            <consortium name="The Broad Institute Genomics Platform"/>
            <consortium name="The Broad Institute Genome Sequencing Center for Infectious Disease"/>
            <person name="Wu L."/>
            <person name="Ma J."/>
        </authorList>
    </citation>
    <scope>NUCLEOTIDE SEQUENCE [LARGE SCALE GENOMIC DNA]</scope>
    <source>
        <strain evidence="8">JCM 3399</strain>
    </source>
</reference>
<keyword evidence="5" id="KW-0012">Acyltransferase</keyword>
<evidence type="ECO:0000256" key="1">
    <source>
        <dbReference type="ARBA" id="ARBA00022450"/>
    </source>
</evidence>
<dbReference type="InterPro" id="IPR013968">
    <property type="entry name" value="PKS_KR"/>
</dbReference>
<dbReference type="PANTHER" id="PTHR43775:SF37">
    <property type="entry name" value="SI:DKEY-61P9.11"/>
    <property type="match status" value="1"/>
</dbReference>
<dbReference type="InterPro" id="IPR009081">
    <property type="entry name" value="PP-bd_ACP"/>
</dbReference>
<organism evidence="7 8">
    <name type="scientific">Streptomyces albospinus</name>
    <dbReference type="NCBI Taxonomy" id="285515"/>
    <lineage>
        <taxon>Bacteria</taxon>
        <taxon>Bacillati</taxon>
        <taxon>Actinomycetota</taxon>
        <taxon>Actinomycetes</taxon>
        <taxon>Kitasatosporales</taxon>
        <taxon>Streptomycetaceae</taxon>
        <taxon>Streptomyces</taxon>
    </lineage>
</organism>
<dbReference type="InterPro" id="IPR013217">
    <property type="entry name" value="Methyltransf_12"/>
</dbReference>
<dbReference type="SUPFAM" id="SSF53335">
    <property type="entry name" value="S-adenosyl-L-methionine-dependent methyltransferases"/>
    <property type="match status" value="1"/>
</dbReference>
<dbReference type="EMBL" id="BMRP01000078">
    <property type="protein sequence ID" value="GGV02520.1"/>
    <property type="molecule type" value="Genomic_DNA"/>
</dbReference>
<evidence type="ECO:0000256" key="3">
    <source>
        <dbReference type="ARBA" id="ARBA00022857"/>
    </source>
</evidence>
<dbReference type="Gene3D" id="3.40.50.720">
    <property type="entry name" value="NAD(P)-binding Rossmann-like Domain"/>
    <property type="match status" value="3"/>
</dbReference>
<dbReference type="PANTHER" id="PTHR43775">
    <property type="entry name" value="FATTY ACID SYNTHASE"/>
    <property type="match status" value="1"/>
</dbReference>
<dbReference type="InterPro" id="IPR036736">
    <property type="entry name" value="ACP-like_sf"/>
</dbReference>
<dbReference type="Pfam" id="PF08659">
    <property type="entry name" value="KR"/>
    <property type="match status" value="1"/>
</dbReference>
<evidence type="ECO:0000313" key="8">
    <source>
        <dbReference type="Proteomes" id="UP000654471"/>
    </source>
</evidence>
<keyword evidence="1" id="KW-0596">Phosphopantetheine</keyword>
<dbReference type="InterPro" id="IPR011032">
    <property type="entry name" value="GroES-like_sf"/>
</dbReference>
<accession>A0ABQ2VPJ7</accession>
<comment type="caution">
    <text evidence="7">The sequence shown here is derived from an EMBL/GenBank/DDBJ whole genome shotgun (WGS) entry which is preliminary data.</text>
</comment>
<keyword evidence="3" id="KW-0521">NADP</keyword>
<dbReference type="SMART" id="SM01294">
    <property type="entry name" value="PKS_PP_betabranch"/>
    <property type="match status" value="1"/>
</dbReference>
<evidence type="ECO:0000259" key="6">
    <source>
        <dbReference type="PROSITE" id="PS50075"/>
    </source>
</evidence>
<sequence length="1208" mass="129447">MASKKKQLVQPPEPQQRFRGLAHRHPALAVELTLLGACGSRLPEVLLGRCTPEEVLHTEVNRPLVEEPYAEGGMAWFGARAARTVLAALVRTWPANRPLRVLEVGAGSGGTTAQLLPVLPPERTAYVYSDISDGFFPRARNRFRTHDFVTYRTLDLDREPGEQGLPEAGFDIVVAGQALHTACDLRRSLDHIGGLLADGGHLIATETHDPAASALLDGLSPGFWQQQDTDLRPDGPLLSAQAWTSTLTRAGYGDVVALGAELEEESGGESSVLLARRPHRTGLPRAGAATASEATPGERNKAWIIAAEPVHDRLADELVPQLGAQARRVPLSTDPADWAALLDARPWDAGVVLFFGTETGASGPRFDTERAVHRIAVLRALATAAGRREGLTLWLVTPPTGALPAPERPLAPEAATVWGVARCLSTEHPHLTVRRISLERSGRPTADAARLAVELTDPTEEDEILLTRSGRFVPRIRARTAPTASHPAPEEVPFALRMRDPGRARRLAWAPADAPRPEPDEILISVHAAALNFRDVLQARGMIPLRTEMANETGKVNPHGKDGALGLECAGVVAGVGSRVTGFAVGDRVFGFGSGTLRSHATVKAVLAGHIPDGMNFCRATTLPAVYLTVHHSLHRLARLAPGETVLVHGAAGGVGLAALQYAAHAGAHVIATAGTPAKRGLLRLLGVRHVLDSRTLEFAHQVKELTGGHGVDVVLNSLAGEAINRGLEALRSGGRFIELGKRDLYGGSRLSLRPFLNNLTMSAVGDIEELLTHHPEIASEEGPKFARRVRDGIYGPILHHVYPADRISDAFETLQHSRHIGKIVIALAPPPHLEARPTPIALDPHATYLVSGGLEGFGAATARWLTRQGARRLALVSRRGPDTPEAPSLLDELRAEGVKVTAHAANASDNTAMRAVLDAVDTPDHPLRGIVHATAIYDDGPLVDLTDKRLRDTLTPKAVGAAVLDELTRNRDLALFLLYSSVTTLVGNLHQSHYVAANLFLEALARARRHTELPALAISWGPVADVGHVARTDLSTYLQTIGLPPSPAEDLLRPLGPLLSSGESVAALAEVDWNRARHLSPAVAATRFSTVLPPDHGLHRNDDQLARQLATATPEAALALLTDTLTDVLAHILQTTPDRLPPDRSLAHLGLDSLMGAELMNAVHHRLNCDLPMLEIVNSTSISDLARRCLHRLTRHPAPSTQHPAPG</sequence>
<dbReference type="CDD" id="cd05195">
    <property type="entry name" value="enoyl_red"/>
    <property type="match status" value="1"/>
</dbReference>
<evidence type="ECO:0000256" key="4">
    <source>
        <dbReference type="ARBA" id="ARBA00023268"/>
    </source>
</evidence>
<keyword evidence="8" id="KW-1185">Reference proteome</keyword>
<keyword evidence="4" id="KW-0511">Multifunctional enzyme</keyword>
<proteinExistence type="predicted"/>
<dbReference type="Pfam" id="PF08240">
    <property type="entry name" value="ADH_N"/>
    <property type="match status" value="1"/>
</dbReference>
<dbReference type="InterPro" id="IPR013154">
    <property type="entry name" value="ADH-like_N"/>
</dbReference>
<keyword evidence="5" id="KW-0808">Transferase</keyword>
<dbReference type="RefSeq" id="WP_373300074.1">
    <property type="nucleotide sequence ID" value="NZ_BMRP01000078.1"/>
</dbReference>
<dbReference type="InterPro" id="IPR020806">
    <property type="entry name" value="PKS_PP-bd"/>
</dbReference>
<dbReference type="InterPro" id="IPR020843">
    <property type="entry name" value="ER"/>
</dbReference>
<dbReference type="SUPFAM" id="SSF50129">
    <property type="entry name" value="GroES-like"/>
    <property type="match status" value="1"/>
</dbReference>
<dbReference type="InterPro" id="IPR029063">
    <property type="entry name" value="SAM-dependent_MTases_sf"/>
</dbReference>
<dbReference type="Gene3D" id="3.90.180.10">
    <property type="entry name" value="Medium-chain alcohol dehydrogenases, catalytic domain"/>
    <property type="match status" value="1"/>
</dbReference>
<dbReference type="Pfam" id="PF00550">
    <property type="entry name" value="PP-binding"/>
    <property type="match status" value="1"/>
</dbReference>
<dbReference type="SMART" id="SM00823">
    <property type="entry name" value="PKS_PP"/>
    <property type="match status" value="1"/>
</dbReference>
<evidence type="ECO:0000256" key="2">
    <source>
        <dbReference type="ARBA" id="ARBA00022553"/>
    </source>
</evidence>
<dbReference type="SMART" id="SM00829">
    <property type="entry name" value="PKS_ER"/>
    <property type="match status" value="1"/>
</dbReference>
<evidence type="ECO:0000313" key="7">
    <source>
        <dbReference type="EMBL" id="GGV02520.1"/>
    </source>
</evidence>
<dbReference type="SUPFAM" id="SSF47336">
    <property type="entry name" value="ACP-like"/>
    <property type="match status" value="1"/>
</dbReference>
<dbReference type="Gene3D" id="1.10.1200.10">
    <property type="entry name" value="ACP-like"/>
    <property type="match status" value="1"/>
</dbReference>
<name>A0ABQ2VPJ7_9ACTN</name>
<dbReference type="InterPro" id="IPR036291">
    <property type="entry name" value="NAD(P)-bd_dom_sf"/>
</dbReference>
<dbReference type="InterPro" id="IPR050091">
    <property type="entry name" value="PKS_NRPS_Biosynth_Enz"/>
</dbReference>
<dbReference type="Pfam" id="PF08242">
    <property type="entry name" value="Methyltransf_12"/>
    <property type="match status" value="1"/>
</dbReference>
<dbReference type="Proteomes" id="UP000654471">
    <property type="component" value="Unassembled WGS sequence"/>
</dbReference>
<keyword evidence="2" id="KW-0597">Phosphoprotein</keyword>
<dbReference type="Pfam" id="PF00107">
    <property type="entry name" value="ADH_zinc_N"/>
    <property type="match status" value="1"/>
</dbReference>
<evidence type="ECO:0000256" key="5">
    <source>
        <dbReference type="ARBA" id="ARBA00023315"/>
    </source>
</evidence>